<dbReference type="InterPro" id="IPR013785">
    <property type="entry name" value="Aldolase_TIM"/>
</dbReference>
<dbReference type="EC" id="4.3.3.7" evidence="5"/>
<dbReference type="PANTHER" id="PTHR12128">
    <property type="entry name" value="DIHYDRODIPICOLINATE SYNTHASE"/>
    <property type="match status" value="1"/>
</dbReference>
<dbReference type="EMBL" id="CAADID010000009">
    <property type="protein sequence ID" value="VFR62779.1"/>
    <property type="molecule type" value="Genomic_DNA"/>
</dbReference>
<dbReference type="GO" id="GO:0008840">
    <property type="term" value="F:4-hydroxy-tetrahydrodipicolinate synthase activity"/>
    <property type="evidence" value="ECO:0007669"/>
    <property type="project" value="UniProtKB-EC"/>
</dbReference>
<evidence type="ECO:0000256" key="1">
    <source>
        <dbReference type="ARBA" id="ARBA00023239"/>
    </source>
</evidence>
<dbReference type="AlphaFoldDB" id="A0A484USG6"/>
<dbReference type="EMBL" id="CAADIG010000004">
    <property type="protein sequence ID" value="VFR38173.1"/>
    <property type="molecule type" value="Genomic_DNA"/>
</dbReference>
<protein>
    <submittedName>
        <fullName evidence="5">4-hydroxy-tetrahydrodipicolinate synthase</fullName>
        <ecNumber evidence="5">4.3.3.7</ecNumber>
    </submittedName>
</protein>
<dbReference type="CDD" id="cd00408">
    <property type="entry name" value="DHDPS-like"/>
    <property type="match status" value="1"/>
</dbReference>
<accession>A0A484USG6</accession>
<evidence type="ECO:0000313" key="2">
    <source>
        <dbReference type="EMBL" id="VFR21130.1"/>
    </source>
</evidence>
<name>A0A484USG6_9ZZZZ</name>
<reference evidence="5" key="1">
    <citation type="submission" date="2019-03" db="EMBL/GenBank/DDBJ databases">
        <authorList>
            <person name="Danneels B."/>
        </authorList>
    </citation>
    <scope>NUCLEOTIDE SEQUENCE</scope>
</reference>
<dbReference type="PANTHER" id="PTHR12128:SF66">
    <property type="entry name" value="4-HYDROXY-2-OXOGLUTARATE ALDOLASE, MITOCHONDRIAL"/>
    <property type="match status" value="1"/>
</dbReference>
<dbReference type="SUPFAM" id="SSF51569">
    <property type="entry name" value="Aldolase"/>
    <property type="match status" value="1"/>
</dbReference>
<proteinExistence type="predicted"/>
<dbReference type="EMBL" id="CAADHY010000015">
    <property type="protein sequence ID" value="VFR21130.1"/>
    <property type="molecule type" value="Genomic_DNA"/>
</dbReference>
<dbReference type="Pfam" id="PF00701">
    <property type="entry name" value="DHDPS"/>
    <property type="match status" value="1"/>
</dbReference>
<gene>
    <name evidence="2" type="ORF">AMP9_3886</name>
    <name evidence="3" type="ORF">ANT2_3828</name>
    <name evidence="4" type="ORF">ANT3_3830</name>
    <name evidence="5" type="ORF">RAN3_3837</name>
</gene>
<sequence>MSLAIPGLVVPPLTPFDANQRVDAEALRRQVDYVVQDCDASMVVAAGVEAQEYTYLTLEERRALIRQTVDFVDGRTPVAVGISHPSFKVAVELAALAADLGAHAVQLLAPLRPFGGPPTQRELLAYVQAIARETPLPIMLYLNAGPGADVSVEGTIELAQLDSVKYLKESSRDLSRVGRLIHEIDRAGHARYFTTLQMLLATLELGGSGITTPPPAAALARRVIAAYLAGDAAEARRLQGQFALYPARWMKHGLMPTMKASLKLLGVPAGDPYPPFPPIAGEELQALADYLETTDLTAKETKHA</sequence>
<dbReference type="EMBL" id="CAADIO010000019">
    <property type="protein sequence ID" value="VFR89998.1"/>
    <property type="molecule type" value="Genomic_DNA"/>
</dbReference>
<evidence type="ECO:0000313" key="5">
    <source>
        <dbReference type="EMBL" id="VFR89998.1"/>
    </source>
</evidence>
<dbReference type="SMART" id="SM01130">
    <property type="entry name" value="DHDPS"/>
    <property type="match status" value="1"/>
</dbReference>
<dbReference type="PIRSF" id="PIRSF001365">
    <property type="entry name" value="DHDPS"/>
    <property type="match status" value="1"/>
</dbReference>
<dbReference type="InterPro" id="IPR002220">
    <property type="entry name" value="DapA-like"/>
</dbReference>
<evidence type="ECO:0000313" key="3">
    <source>
        <dbReference type="EMBL" id="VFR38173.1"/>
    </source>
</evidence>
<evidence type="ECO:0000313" key="4">
    <source>
        <dbReference type="EMBL" id="VFR62779.1"/>
    </source>
</evidence>
<keyword evidence="1 5" id="KW-0456">Lyase</keyword>
<dbReference type="Gene3D" id="3.20.20.70">
    <property type="entry name" value="Aldolase class I"/>
    <property type="match status" value="1"/>
</dbReference>
<organism evidence="5">
    <name type="scientific">plant metagenome</name>
    <dbReference type="NCBI Taxonomy" id="1297885"/>
    <lineage>
        <taxon>unclassified sequences</taxon>
        <taxon>metagenomes</taxon>
        <taxon>organismal metagenomes</taxon>
    </lineage>
</organism>